<comment type="subcellular location">
    <subcellularLocation>
        <location evidence="1">Membrane</location>
        <topology evidence="1">Multi-pass membrane protein</topology>
    </subcellularLocation>
</comment>
<dbReference type="GO" id="GO:0016020">
    <property type="term" value="C:membrane"/>
    <property type="evidence" value="ECO:0007669"/>
    <property type="project" value="UniProtKB-SubCell"/>
</dbReference>
<dbReference type="Gene3D" id="1.20.1530.20">
    <property type="match status" value="1"/>
</dbReference>
<evidence type="ECO:0000256" key="4">
    <source>
        <dbReference type="ARBA" id="ARBA00023136"/>
    </source>
</evidence>
<dbReference type="InterPro" id="IPR038770">
    <property type="entry name" value="Na+/solute_symporter_sf"/>
</dbReference>
<keyword evidence="4 5" id="KW-0472">Membrane</keyword>
<feature type="transmembrane region" description="Helical" evidence="5">
    <location>
        <begin position="6"/>
        <end position="28"/>
    </location>
</feature>
<accession>A0A4Z0W707</accession>
<dbReference type="EMBL" id="SRMF01000014">
    <property type="protein sequence ID" value="TGG90299.1"/>
    <property type="molecule type" value="Genomic_DNA"/>
</dbReference>
<dbReference type="PANTHER" id="PTHR10361">
    <property type="entry name" value="SODIUM-BILE ACID COTRANSPORTER"/>
    <property type="match status" value="1"/>
</dbReference>
<organism evidence="6 7">
    <name type="scientific">Natronospirillum operosum</name>
    <dbReference type="NCBI Taxonomy" id="2759953"/>
    <lineage>
        <taxon>Bacteria</taxon>
        <taxon>Pseudomonadati</taxon>
        <taxon>Pseudomonadota</taxon>
        <taxon>Gammaproteobacteria</taxon>
        <taxon>Oceanospirillales</taxon>
        <taxon>Natronospirillaceae</taxon>
        <taxon>Natronospirillum</taxon>
    </lineage>
</organism>
<dbReference type="OrthoDB" id="9806785at2"/>
<dbReference type="InterPro" id="IPR004710">
    <property type="entry name" value="Bilac:Na_transpt"/>
</dbReference>
<feature type="transmembrane region" description="Helical" evidence="5">
    <location>
        <begin position="260"/>
        <end position="280"/>
    </location>
</feature>
<keyword evidence="7" id="KW-1185">Reference proteome</keyword>
<name>A0A4Z0W707_9GAMM</name>
<keyword evidence="2 5" id="KW-0812">Transmembrane</keyword>
<evidence type="ECO:0000313" key="6">
    <source>
        <dbReference type="EMBL" id="TGG90299.1"/>
    </source>
</evidence>
<feature type="transmembrane region" description="Helical" evidence="5">
    <location>
        <begin position="200"/>
        <end position="220"/>
    </location>
</feature>
<dbReference type="AlphaFoldDB" id="A0A4Z0W707"/>
<protein>
    <submittedName>
        <fullName evidence="6">Bile acid:sodium symporter family protein</fullName>
    </submittedName>
</protein>
<sequence>MESSVLSAIVLPLSLFVVMAGIGLSLQLRDFANVIKYPRTVLTGLGGQLILLPLIALLLIWIYPFASPLVAAGFLIIALAPGGATSNLFTFLAKGEVAASITLTAIISLITPFSIPLLAAWFLNVIDPGQIQIPLVETIIQLVAITFVPVALGMAVRRWAPNVAEKLMTPVQIFSLATLFIIIAGIVAQTWDIFVANFWSMAPVTTLLVALAFAGGYGLARIANVTEAGRRTLSFEIGLQNGTTALLVTATILGIPETTIAPMFYSIIMFVFAGLALVIFRRVGDPQAAEAA</sequence>
<comment type="caution">
    <text evidence="6">The sequence shown here is derived from an EMBL/GenBank/DDBJ whole genome shotgun (WGS) entry which is preliminary data.</text>
</comment>
<evidence type="ECO:0000256" key="5">
    <source>
        <dbReference type="SAM" id="Phobius"/>
    </source>
</evidence>
<dbReference type="Pfam" id="PF01758">
    <property type="entry name" value="SBF"/>
    <property type="match status" value="1"/>
</dbReference>
<dbReference type="InterPro" id="IPR002657">
    <property type="entry name" value="BilAc:Na_symport/Acr3"/>
</dbReference>
<reference evidence="6 7" key="1">
    <citation type="submission" date="2019-04" db="EMBL/GenBank/DDBJ databases">
        <title>Natronospirillum operosus gen. nov., sp. nov., a haloalkaliphilic satellite isolated from decaying biomass of laboratory culture of cyanobacterium Geitlerinema sp. and proposal of Natronospirillaceae fam. nov. and Saccharospirillaceae fam. nov.</title>
        <authorList>
            <person name="Kevbrin V."/>
            <person name="Boltyanskaya Y."/>
            <person name="Koziaeva V."/>
            <person name="Grouzdev D.S."/>
            <person name="Park M."/>
            <person name="Cho J."/>
        </authorList>
    </citation>
    <scope>NUCLEOTIDE SEQUENCE [LARGE SCALE GENOMIC DNA]</scope>
    <source>
        <strain evidence="6 7">G-116</strain>
    </source>
</reference>
<evidence type="ECO:0000256" key="2">
    <source>
        <dbReference type="ARBA" id="ARBA00022692"/>
    </source>
</evidence>
<evidence type="ECO:0000256" key="1">
    <source>
        <dbReference type="ARBA" id="ARBA00004141"/>
    </source>
</evidence>
<keyword evidence="3 5" id="KW-1133">Transmembrane helix</keyword>
<proteinExistence type="predicted"/>
<dbReference type="Proteomes" id="UP000297475">
    <property type="component" value="Unassembled WGS sequence"/>
</dbReference>
<evidence type="ECO:0000256" key="3">
    <source>
        <dbReference type="ARBA" id="ARBA00022989"/>
    </source>
</evidence>
<feature type="transmembrane region" description="Helical" evidence="5">
    <location>
        <begin position="232"/>
        <end position="254"/>
    </location>
</feature>
<dbReference type="PANTHER" id="PTHR10361:SF24">
    <property type="entry name" value="P3 PROTEIN"/>
    <property type="match status" value="1"/>
</dbReference>
<feature type="transmembrane region" description="Helical" evidence="5">
    <location>
        <begin position="167"/>
        <end position="188"/>
    </location>
</feature>
<feature type="transmembrane region" description="Helical" evidence="5">
    <location>
        <begin position="69"/>
        <end position="89"/>
    </location>
</feature>
<feature type="transmembrane region" description="Helical" evidence="5">
    <location>
        <begin position="101"/>
        <end position="123"/>
    </location>
</feature>
<dbReference type="RefSeq" id="WP_135484857.1">
    <property type="nucleotide sequence ID" value="NZ_SRMF01000014.1"/>
</dbReference>
<feature type="transmembrane region" description="Helical" evidence="5">
    <location>
        <begin position="135"/>
        <end position="155"/>
    </location>
</feature>
<gene>
    <name evidence="6" type="ORF">E4656_18725</name>
</gene>
<evidence type="ECO:0000313" key="7">
    <source>
        <dbReference type="Proteomes" id="UP000297475"/>
    </source>
</evidence>
<feature type="transmembrane region" description="Helical" evidence="5">
    <location>
        <begin position="40"/>
        <end position="63"/>
    </location>
</feature>